<dbReference type="HOGENOM" id="CLU_2221750_0_0_6"/>
<dbReference type="KEGG" id="sml:Smlt0355"/>
<sequence length="106" mass="11729">MQTVLQDHPRVPTFELDLSYCLRRVGRMIRPTRVGYHFGWMPRLMRMPTTMPTAAQPAPVVSIKMHEPCIPTDLACLGSAFGSTGCSSDGQDGNDDCNGNQDRFNG</sequence>
<reference evidence="2 3" key="1">
    <citation type="journal article" date="2008" name="Genome Biol.">
        <title>The complete genome, comparative and functional analysis of Stenotrophomonas maltophilia reveals an organism heavily shielded by drug resistance determinants.</title>
        <authorList>
            <person name="Crossman L.C."/>
            <person name="Gould V.C."/>
            <person name="Dow J.M."/>
            <person name="Vernikos G.S."/>
            <person name="Okazaki A."/>
            <person name="Sebaihia M."/>
            <person name="Saunders D."/>
            <person name="Arrowsmith C."/>
            <person name="Carver T."/>
            <person name="Peters N."/>
            <person name="Adlem E."/>
            <person name="Kerhornou A."/>
            <person name="Lord A."/>
            <person name="Murphy L."/>
            <person name="Seeger K."/>
            <person name="Squares R."/>
            <person name="Rutter S."/>
            <person name="Quail M.A."/>
            <person name="Rajandream M.A."/>
            <person name="Harris D."/>
            <person name="Churcher C."/>
            <person name="Bentley S.D."/>
            <person name="Parkhill J."/>
            <person name="Thomson N.R."/>
            <person name="Avison M.B."/>
        </authorList>
    </citation>
    <scope>NUCLEOTIDE SEQUENCE [LARGE SCALE GENOMIC DNA]</scope>
    <source>
        <strain evidence="2 3">K279a</strain>
    </source>
</reference>
<evidence type="ECO:0000313" key="2">
    <source>
        <dbReference type="EMBL" id="CAQ43956.1"/>
    </source>
</evidence>
<keyword evidence="3" id="KW-1185">Reference proteome</keyword>
<dbReference type="EMBL" id="AM743169">
    <property type="protein sequence ID" value="CAQ43956.1"/>
    <property type="molecule type" value="Genomic_DNA"/>
</dbReference>
<evidence type="ECO:0000313" key="3">
    <source>
        <dbReference type="Proteomes" id="UP000008840"/>
    </source>
</evidence>
<accession>B2FJ27</accession>
<gene>
    <name evidence="2" type="ordered locus">Smlt0355</name>
</gene>
<feature type="region of interest" description="Disordered" evidence="1">
    <location>
        <begin position="85"/>
        <end position="106"/>
    </location>
</feature>
<name>B2FJ27_STRMK</name>
<dbReference type="EnsemblBacteria" id="CAQ43956">
    <property type="protein sequence ID" value="CAQ43956"/>
    <property type="gene ID" value="Smlt0355"/>
</dbReference>
<organism evidence="2 3">
    <name type="scientific">Stenotrophomonas maltophilia (strain K279a)</name>
    <dbReference type="NCBI Taxonomy" id="522373"/>
    <lineage>
        <taxon>Bacteria</taxon>
        <taxon>Pseudomonadati</taxon>
        <taxon>Pseudomonadota</taxon>
        <taxon>Gammaproteobacteria</taxon>
        <taxon>Lysobacterales</taxon>
        <taxon>Lysobacteraceae</taxon>
        <taxon>Stenotrophomonas</taxon>
        <taxon>Stenotrophomonas maltophilia group</taxon>
    </lineage>
</organism>
<dbReference type="AlphaFoldDB" id="B2FJ27"/>
<protein>
    <submittedName>
        <fullName evidence="2">Uncharacterized protein</fullName>
    </submittedName>
</protein>
<proteinExistence type="predicted"/>
<dbReference type="Proteomes" id="UP000008840">
    <property type="component" value="Chromosome"/>
</dbReference>
<evidence type="ECO:0000256" key="1">
    <source>
        <dbReference type="SAM" id="MobiDB-lite"/>
    </source>
</evidence>